<accession>A0A0D2MZ17</accession>
<dbReference type="PROSITE" id="PS51318">
    <property type="entry name" value="TAT"/>
    <property type="match status" value="1"/>
</dbReference>
<name>A0A0D2MZ17_9CHLO</name>
<evidence type="ECO:0000256" key="1">
    <source>
        <dbReference type="SAM" id="MobiDB-lite"/>
    </source>
</evidence>
<feature type="region of interest" description="Disordered" evidence="1">
    <location>
        <begin position="1"/>
        <end position="22"/>
    </location>
</feature>
<evidence type="ECO:0000313" key="2">
    <source>
        <dbReference type="EMBL" id="KIY99395.1"/>
    </source>
</evidence>
<feature type="compositionally biased region" description="Low complexity" evidence="1">
    <location>
        <begin position="1"/>
        <end position="15"/>
    </location>
</feature>
<dbReference type="GeneID" id="25741439"/>
<evidence type="ECO:0000313" key="3">
    <source>
        <dbReference type="Proteomes" id="UP000054498"/>
    </source>
</evidence>
<dbReference type="Proteomes" id="UP000054498">
    <property type="component" value="Unassembled WGS sequence"/>
</dbReference>
<dbReference type="RefSeq" id="XP_013898415.1">
    <property type="nucleotide sequence ID" value="XM_014042961.1"/>
</dbReference>
<dbReference type="AlphaFoldDB" id="A0A0D2MZ17"/>
<dbReference type="InterPro" id="IPR006311">
    <property type="entry name" value="TAT_signal"/>
</dbReference>
<reference evidence="2 3" key="1">
    <citation type="journal article" date="2013" name="BMC Genomics">
        <title>Reconstruction of the lipid metabolism for the microalga Monoraphidium neglectum from its genome sequence reveals characteristics suitable for biofuel production.</title>
        <authorList>
            <person name="Bogen C."/>
            <person name="Al-Dilaimi A."/>
            <person name="Albersmeier A."/>
            <person name="Wichmann J."/>
            <person name="Grundmann M."/>
            <person name="Rupp O."/>
            <person name="Lauersen K.J."/>
            <person name="Blifernez-Klassen O."/>
            <person name="Kalinowski J."/>
            <person name="Goesmann A."/>
            <person name="Mussgnug J.H."/>
            <person name="Kruse O."/>
        </authorList>
    </citation>
    <scope>NUCLEOTIDE SEQUENCE [LARGE SCALE GENOMIC DNA]</scope>
    <source>
        <strain evidence="2 3">SAG 48.87</strain>
    </source>
</reference>
<dbReference type="EMBL" id="KK101860">
    <property type="protein sequence ID" value="KIY99395.1"/>
    <property type="molecule type" value="Genomic_DNA"/>
</dbReference>
<protein>
    <submittedName>
        <fullName evidence="2">Uncharacterized protein</fullName>
    </submittedName>
</protein>
<sequence length="84" mass="8507">MQLAAQRTQAAGAKANNRKAFGPCKPRSVVVRAQSTADADATSRRSLLSASVALSAAAGVLPQLALPDAASANTVLSADWEKAS</sequence>
<proteinExistence type="predicted"/>
<gene>
    <name evidence="2" type="ORF">MNEG_8563</name>
</gene>
<organism evidence="2 3">
    <name type="scientific">Monoraphidium neglectum</name>
    <dbReference type="NCBI Taxonomy" id="145388"/>
    <lineage>
        <taxon>Eukaryota</taxon>
        <taxon>Viridiplantae</taxon>
        <taxon>Chlorophyta</taxon>
        <taxon>core chlorophytes</taxon>
        <taxon>Chlorophyceae</taxon>
        <taxon>CS clade</taxon>
        <taxon>Sphaeropleales</taxon>
        <taxon>Selenastraceae</taxon>
        <taxon>Monoraphidium</taxon>
    </lineage>
</organism>
<dbReference type="KEGG" id="mng:MNEG_8563"/>
<keyword evidence="3" id="KW-1185">Reference proteome</keyword>